<dbReference type="Gene3D" id="1.20.1250.20">
    <property type="entry name" value="MFS general substrate transporter like domains"/>
    <property type="match status" value="2"/>
</dbReference>
<dbReference type="AlphaFoldDB" id="A0A7X1Z764"/>
<keyword evidence="5 7" id="KW-1133">Transmembrane helix</keyword>
<evidence type="ECO:0000259" key="8">
    <source>
        <dbReference type="PROSITE" id="PS50850"/>
    </source>
</evidence>
<feature type="transmembrane region" description="Helical" evidence="7">
    <location>
        <begin position="279"/>
        <end position="299"/>
    </location>
</feature>
<feature type="transmembrane region" description="Helical" evidence="7">
    <location>
        <begin position="163"/>
        <end position="183"/>
    </location>
</feature>
<feature type="transmembrane region" description="Helical" evidence="7">
    <location>
        <begin position="130"/>
        <end position="151"/>
    </location>
</feature>
<dbReference type="EMBL" id="WITJ01000004">
    <property type="protein sequence ID" value="MQW38990.1"/>
    <property type="molecule type" value="Genomic_DNA"/>
</dbReference>
<dbReference type="PROSITE" id="PS50850">
    <property type="entry name" value="MFS"/>
    <property type="match status" value="1"/>
</dbReference>
<accession>A0A7X1Z764</accession>
<evidence type="ECO:0000313" key="9">
    <source>
        <dbReference type="EMBL" id="MQW38990.1"/>
    </source>
</evidence>
<evidence type="ECO:0000313" key="10">
    <source>
        <dbReference type="Proteomes" id="UP000439550"/>
    </source>
</evidence>
<protein>
    <submittedName>
        <fullName evidence="9">MFS transporter</fullName>
    </submittedName>
</protein>
<dbReference type="RefSeq" id="WP_153495790.1">
    <property type="nucleotide sequence ID" value="NZ_CBCRWP010000012.1"/>
</dbReference>
<sequence>MWITWIGCFIVGSSFSLVMPFLPLYIQHLGVTGSAATFYSGIAFASSALASGLVAPFWGKLADEYGRKPMMVRASFAMSLTMGFIAISPLFGKMGVFWLIGLRLLMGFFSGFIPNATAMIASQAPKDKSGYALGLLSTAMVTGTLIGPSAGGLMAQWFGMSNVFIIVGVLLFVDAVLTVFLVHENFEPIAKKDMLSTKEVINQVSNKHVLVGLMITCFILQISSQSIEPFVTLYIKTLSSSTNNLMFISGLIVSAVGLSAMLSASTLGKIGDKYGSHRLILLGLLFSFAVYLPMAFVHTPLQLGLLRFLLGFGTGALMPSVNSLLAKITPKEGVSRIFAYSQMCSNFGVVAGPLIGSAVAGLYSYRLAIIVTSLFVALNFIWSFINFRPFLHQRSIL</sequence>
<evidence type="ECO:0000256" key="5">
    <source>
        <dbReference type="ARBA" id="ARBA00022989"/>
    </source>
</evidence>
<feature type="transmembrane region" description="Helical" evidence="7">
    <location>
        <begin position="204"/>
        <end position="224"/>
    </location>
</feature>
<name>A0A7X1Z764_9LACT</name>
<feature type="transmembrane region" description="Helical" evidence="7">
    <location>
        <begin position="337"/>
        <end position="359"/>
    </location>
</feature>
<dbReference type="CDD" id="cd17391">
    <property type="entry name" value="MFS_MdtG_MDR_like"/>
    <property type="match status" value="1"/>
</dbReference>
<feature type="transmembrane region" description="Helical" evidence="7">
    <location>
        <begin position="97"/>
        <end position="118"/>
    </location>
</feature>
<feature type="transmembrane region" description="Helical" evidence="7">
    <location>
        <begin position="365"/>
        <end position="385"/>
    </location>
</feature>
<organism evidence="9 10">
    <name type="scientific">Lactococcus hircilactis</name>
    <dbReference type="NCBI Taxonomy" id="1494462"/>
    <lineage>
        <taxon>Bacteria</taxon>
        <taxon>Bacillati</taxon>
        <taxon>Bacillota</taxon>
        <taxon>Bacilli</taxon>
        <taxon>Lactobacillales</taxon>
        <taxon>Streptococcaceae</taxon>
        <taxon>Lactococcus</taxon>
    </lineage>
</organism>
<feature type="transmembrane region" description="Helical" evidence="7">
    <location>
        <begin position="38"/>
        <end position="58"/>
    </location>
</feature>
<comment type="caution">
    <text evidence="9">The sequence shown here is derived from an EMBL/GenBank/DDBJ whole genome shotgun (WGS) entry which is preliminary data.</text>
</comment>
<dbReference type="InterPro" id="IPR001958">
    <property type="entry name" value="Tet-R_TetA/multi-R_MdtG-like"/>
</dbReference>
<dbReference type="PRINTS" id="PR01035">
    <property type="entry name" value="TCRTETA"/>
</dbReference>
<keyword evidence="2" id="KW-0813">Transport</keyword>
<feature type="transmembrane region" description="Helical" evidence="7">
    <location>
        <begin position="5"/>
        <end position="26"/>
    </location>
</feature>
<feature type="transmembrane region" description="Helical" evidence="7">
    <location>
        <begin position="305"/>
        <end position="325"/>
    </location>
</feature>
<keyword evidence="4 7" id="KW-0812">Transmembrane</keyword>
<dbReference type="PANTHER" id="PTHR43414:SF6">
    <property type="entry name" value="MULTIDRUG RESISTANCE PROTEIN MDTG"/>
    <property type="match status" value="1"/>
</dbReference>
<dbReference type="Proteomes" id="UP000439550">
    <property type="component" value="Unassembled WGS sequence"/>
</dbReference>
<dbReference type="Pfam" id="PF07690">
    <property type="entry name" value="MFS_1"/>
    <property type="match status" value="1"/>
</dbReference>
<dbReference type="OrthoDB" id="65739at2"/>
<evidence type="ECO:0000256" key="1">
    <source>
        <dbReference type="ARBA" id="ARBA00004651"/>
    </source>
</evidence>
<evidence type="ECO:0000256" key="4">
    <source>
        <dbReference type="ARBA" id="ARBA00022692"/>
    </source>
</evidence>
<evidence type="ECO:0000256" key="2">
    <source>
        <dbReference type="ARBA" id="ARBA00022448"/>
    </source>
</evidence>
<dbReference type="InterPro" id="IPR036259">
    <property type="entry name" value="MFS_trans_sf"/>
</dbReference>
<gene>
    <name evidence="9" type="ORF">GHI93_03355</name>
</gene>
<dbReference type="SUPFAM" id="SSF103473">
    <property type="entry name" value="MFS general substrate transporter"/>
    <property type="match status" value="2"/>
</dbReference>
<dbReference type="GO" id="GO:0005886">
    <property type="term" value="C:plasma membrane"/>
    <property type="evidence" value="ECO:0007669"/>
    <property type="project" value="UniProtKB-SubCell"/>
</dbReference>
<dbReference type="PANTHER" id="PTHR43414">
    <property type="entry name" value="MULTIDRUG RESISTANCE PROTEIN MDTG"/>
    <property type="match status" value="1"/>
</dbReference>
<dbReference type="InterPro" id="IPR020846">
    <property type="entry name" value="MFS_dom"/>
</dbReference>
<evidence type="ECO:0000256" key="3">
    <source>
        <dbReference type="ARBA" id="ARBA00022475"/>
    </source>
</evidence>
<keyword evidence="3" id="KW-1003">Cell membrane</keyword>
<evidence type="ECO:0000256" key="6">
    <source>
        <dbReference type="ARBA" id="ARBA00023136"/>
    </source>
</evidence>
<feature type="transmembrane region" description="Helical" evidence="7">
    <location>
        <begin position="244"/>
        <end position="267"/>
    </location>
</feature>
<dbReference type="InterPro" id="IPR011701">
    <property type="entry name" value="MFS"/>
</dbReference>
<keyword evidence="10" id="KW-1185">Reference proteome</keyword>
<feature type="domain" description="Major facilitator superfamily (MFS) profile" evidence="8">
    <location>
        <begin position="1"/>
        <end position="391"/>
    </location>
</feature>
<reference evidence="9 10" key="1">
    <citation type="submission" date="2019-10" db="EMBL/GenBank/DDBJ databases">
        <authorList>
            <person name="Dong K."/>
        </authorList>
    </citation>
    <scope>NUCLEOTIDE SEQUENCE [LARGE SCALE GENOMIC DNA]</scope>
    <source>
        <strain evidence="9 10">DSM 28960</strain>
    </source>
</reference>
<proteinExistence type="predicted"/>
<comment type="subcellular location">
    <subcellularLocation>
        <location evidence="1">Cell membrane</location>
        <topology evidence="1">Multi-pass membrane protein</topology>
    </subcellularLocation>
</comment>
<dbReference type="GO" id="GO:0022857">
    <property type="term" value="F:transmembrane transporter activity"/>
    <property type="evidence" value="ECO:0007669"/>
    <property type="project" value="InterPro"/>
</dbReference>
<keyword evidence="6 7" id="KW-0472">Membrane</keyword>
<evidence type="ECO:0000256" key="7">
    <source>
        <dbReference type="SAM" id="Phobius"/>
    </source>
</evidence>
<feature type="transmembrane region" description="Helical" evidence="7">
    <location>
        <begin position="70"/>
        <end position="91"/>
    </location>
</feature>